<dbReference type="SUPFAM" id="SSF89260">
    <property type="entry name" value="Collagen-binding domain"/>
    <property type="match status" value="1"/>
</dbReference>
<reference evidence="1" key="1">
    <citation type="submission" date="2018-06" db="EMBL/GenBank/DDBJ databases">
        <authorList>
            <person name="Zhirakovskaya E."/>
        </authorList>
    </citation>
    <scope>NUCLEOTIDE SEQUENCE</scope>
</reference>
<dbReference type="AlphaFoldDB" id="A0A3B0VCZ3"/>
<proteinExistence type="predicted"/>
<evidence type="ECO:0000313" key="1">
    <source>
        <dbReference type="EMBL" id="VAW36772.1"/>
    </source>
</evidence>
<organism evidence="1">
    <name type="scientific">hydrothermal vent metagenome</name>
    <dbReference type="NCBI Taxonomy" id="652676"/>
    <lineage>
        <taxon>unclassified sequences</taxon>
        <taxon>metagenomes</taxon>
        <taxon>ecological metagenomes</taxon>
    </lineage>
</organism>
<dbReference type="Gene3D" id="2.60.120.380">
    <property type="match status" value="1"/>
</dbReference>
<sequence length="358" mass="38412">MLPHTFFDLIEVLHPAIAVSQVISPEVMLLNSDFSVEITVENSGDTYLSNVSVKNDVFLDCDREAGTLPDLDLGESVTYSCEAANAALEMENSAVATAVTTEIEYVVEATHVVSPTIIEPLISLTVNPVSISLTEGESVTFILTVTNSSNTALTNVQIASLQITGCNLTLGSLDATETAVFNCTYTPSSSETISFDTTAMEPMTNTEVSTETAVSIEILPIVPPSIPTFTLFLPTIANNFISQNALGEPNNLCSSAFPVSLNQPANFLAEDVNDWYQFTLNTNSDLTISLTNFVPIAGQITLWRGNCDNLTLVGNNGDFSAEKSISASNQPAGTYYIWLINDDAINTTDLYTLSVQTP</sequence>
<protein>
    <recommendedName>
        <fullName evidence="2">Peptidase C-terminal archaeal/bacterial domain-containing protein</fullName>
    </recommendedName>
</protein>
<evidence type="ECO:0008006" key="2">
    <source>
        <dbReference type="Google" id="ProtNLM"/>
    </source>
</evidence>
<accession>A0A3B0VCZ3</accession>
<name>A0A3B0VCZ3_9ZZZZ</name>
<dbReference type="EMBL" id="UOEU01000636">
    <property type="protein sequence ID" value="VAW36772.1"/>
    <property type="molecule type" value="Genomic_DNA"/>
</dbReference>
<gene>
    <name evidence="1" type="ORF">MNBD_CHLOROFLEXI01-3067</name>
</gene>